<feature type="domain" description="6-phosphogluconate dehydrogenase NADP-binding" evidence="5">
    <location>
        <begin position="4"/>
        <end position="159"/>
    </location>
</feature>
<dbReference type="GO" id="GO:0050661">
    <property type="term" value="F:NADP binding"/>
    <property type="evidence" value="ECO:0007669"/>
    <property type="project" value="InterPro"/>
</dbReference>
<dbReference type="Gene3D" id="1.10.1040.10">
    <property type="entry name" value="N-(1-d-carboxylethyl)-l-norvaline Dehydrogenase, domain 2"/>
    <property type="match status" value="1"/>
</dbReference>
<dbReference type="PANTHER" id="PTHR43580">
    <property type="entry name" value="OXIDOREDUCTASE GLYR1-RELATED"/>
    <property type="match status" value="1"/>
</dbReference>
<dbReference type="SUPFAM" id="SSF51735">
    <property type="entry name" value="NAD(P)-binding Rossmann-fold domains"/>
    <property type="match status" value="1"/>
</dbReference>
<dbReference type="InterPro" id="IPR006115">
    <property type="entry name" value="6PGDH_NADP-bd"/>
</dbReference>
<dbReference type="RefSeq" id="WP_220208440.1">
    <property type="nucleotide sequence ID" value="NZ_BNJK01000002.1"/>
</dbReference>
<dbReference type="InterPro" id="IPR051265">
    <property type="entry name" value="HIBADH-related_NP60_sf"/>
</dbReference>
<dbReference type="InterPro" id="IPR013328">
    <property type="entry name" value="6PGD_dom2"/>
</dbReference>
<dbReference type="PIRSF" id="PIRSF000103">
    <property type="entry name" value="HIBADH"/>
    <property type="match status" value="1"/>
</dbReference>
<evidence type="ECO:0000259" key="5">
    <source>
        <dbReference type="Pfam" id="PF03446"/>
    </source>
</evidence>
<evidence type="ECO:0000313" key="8">
    <source>
        <dbReference type="Proteomes" id="UP000597444"/>
    </source>
</evidence>
<dbReference type="Gene3D" id="3.40.50.720">
    <property type="entry name" value="NAD(P)-binding Rossmann-like Domain"/>
    <property type="match status" value="1"/>
</dbReference>
<evidence type="ECO:0000256" key="4">
    <source>
        <dbReference type="PIRSR" id="PIRSR000103-1"/>
    </source>
</evidence>
<keyword evidence="8" id="KW-1185">Reference proteome</keyword>
<name>A0A8J3N6K3_9CHLR</name>
<dbReference type="InterPro" id="IPR015815">
    <property type="entry name" value="HIBADH-related"/>
</dbReference>
<evidence type="ECO:0000256" key="3">
    <source>
        <dbReference type="ARBA" id="ARBA00023027"/>
    </source>
</evidence>
<dbReference type="Proteomes" id="UP000597444">
    <property type="component" value="Unassembled WGS sequence"/>
</dbReference>
<evidence type="ECO:0000256" key="1">
    <source>
        <dbReference type="ARBA" id="ARBA00009080"/>
    </source>
</evidence>
<feature type="domain" description="3-hydroxyisobutyrate dehydrogenase-like NAD-binding" evidence="6">
    <location>
        <begin position="166"/>
        <end position="268"/>
    </location>
</feature>
<sequence>MSETIGFIGLGLLGKPVARNLLKAGYSLKIYNRTASKVEELLPLGGIQASSLQDVMTTGGIVITVVSDDAALESVVTSEGFLERLGKGGVHLVMSTVAPETSRKMAALHAERGIQYVEAPVFGRPEAAEARQLWVCCAGELAAKERVRPLLEAISQGIFDFGDQIGAANIVKLCGNFLIISAGRSIAEALQMAEKNGVDPKAVVDMLTTTLFSCFIYQSYGARIVANGGVYQSNWIVVKDTGLFEQTAQKVGVPSPLAHSLHEIAVEMLAR</sequence>
<dbReference type="Pfam" id="PF14833">
    <property type="entry name" value="NAD_binding_11"/>
    <property type="match status" value="1"/>
</dbReference>
<dbReference type="InterPro" id="IPR036291">
    <property type="entry name" value="NAD(P)-bd_dom_sf"/>
</dbReference>
<accession>A0A8J3N6K3</accession>
<feature type="active site" evidence="4">
    <location>
        <position position="172"/>
    </location>
</feature>
<evidence type="ECO:0000256" key="2">
    <source>
        <dbReference type="ARBA" id="ARBA00023002"/>
    </source>
</evidence>
<keyword evidence="2" id="KW-0560">Oxidoreductase</keyword>
<comment type="caution">
    <text evidence="7">The sequence shown here is derived from an EMBL/GenBank/DDBJ whole genome shotgun (WGS) entry which is preliminary data.</text>
</comment>
<keyword evidence="3" id="KW-0520">NAD</keyword>
<gene>
    <name evidence="7" type="ORF">KSF_077060</name>
</gene>
<dbReference type="AlphaFoldDB" id="A0A8J3N6K3"/>
<dbReference type="InterPro" id="IPR029154">
    <property type="entry name" value="HIBADH-like_NADP-bd"/>
</dbReference>
<dbReference type="GO" id="GO:0051287">
    <property type="term" value="F:NAD binding"/>
    <property type="evidence" value="ECO:0007669"/>
    <property type="project" value="InterPro"/>
</dbReference>
<evidence type="ECO:0000259" key="6">
    <source>
        <dbReference type="Pfam" id="PF14833"/>
    </source>
</evidence>
<dbReference type="Pfam" id="PF03446">
    <property type="entry name" value="NAD_binding_2"/>
    <property type="match status" value="1"/>
</dbReference>
<reference evidence="7" key="1">
    <citation type="submission" date="2020-10" db="EMBL/GenBank/DDBJ databases">
        <title>Taxonomic study of unclassified bacteria belonging to the class Ktedonobacteria.</title>
        <authorList>
            <person name="Yabe S."/>
            <person name="Wang C.M."/>
            <person name="Zheng Y."/>
            <person name="Sakai Y."/>
            <person name="Cavaletti L."/>
            <person name="Monciardini P."/>
            <person name="Donadio S."/>
        </authorList>
    </citation>
    <scope>NUCLEOTIDE SEQUENCE</scope>
    <source>
        <strain evidence="7">ID150040</strain>
    </source>
</reference>
<dbReference type="GO" id="GO:0016491">
    <property type="term" value="F:oxidoreductase activity"/>
    <property type="evidence" value="ECO:0007669"/>
    <property type="project" value="UniProtKB-KW"/>
</dbReference>
<dbReference type="InterPro" id="IPR008927">
    <property type="entry name" value="6-PGluconate_DH-like_C_sf"/>
</dbReference>
<protein>
    <submittedName>
        <fullName evidence="7">3-hydroxyisobutyrate dehydrogenase</fullName>
    </submittedName>
</protein>
<dbReference type="SUPFAM" id="SSF48179">
    <property type="entry name" value="6-phosphogluconate dehydrogenase C-terminal domain-like"/>
    <property type="match status" value="1"/>
</dbReference>
<dbReference type="EMBL" id="BNJK01000002">
    <property type="protein sequence ID" value="GHO97658.1"/>
    <property type="molecule type" value="Genomic_DNA"/>
</dbReference>
<evidence type="ECO:0000313" key="7">
    <source>
        <dbReference type="EMBL" id="GHO97658.1"/>
    </source>
</evidence>
<comment type="similarity">
    <text evidence="1">Belongs to the HIBADH-related family.</text>
</comment>
<organism evidence="7 8">
    <name type="scientific">Reticulibacter mediterranei</name>
    <dbReference type="NCBI Taxonomy" id="2778369"/>
    <lineage>
        <taxon>Bacteria</taxon>
        <taxon>Bacillati</taxon>
        <taxon>Chloroflexota</taxon>
        <taxon>Ktedonobacteria</taxon>
        <taxon>Ktedonobacterales</taxon>
        <taxon>Reticulibacteraceae</taxon>
        <taxon>Reticulibacter</taxon>
    </lineage>
</organism>
<dbReference type="PANTHER" id="PTHR43580:SF2">
    <property type="entry name" value="CYTOKINE-LIKE NUCLEAR FACTOR N-PAC"/>
    <property type="match status" value="1"/>
</dbReference>
<proteinExistence type="inferred from homology"/>